<dbReference type="PROSITE" id="PS50943">
    <property type="entry name" value="HTH_CROC1"/>
    <property type="match status" value="1"/>
</dbReference>
<feature type="compositionally biased region" description="Basic and acidic residues" evidence="1">
    <location>
        <begin position="11"/>
        <end position="23"/>
    </location>
</feature>
<dbReference type="InterPro" id="IPR010982">
    <property type="entry name" value="Lambda_DNA-bd_dom_sf"/>
</dbReference>
<organism evidence="3 4">
    <name type="scientific">Halobellus litoreus</name>
    <dbReference type="NCBI Taxonomy" id="755310"/>
    <lineage>
        <taxon>Archaea</taxon>
        <taxon>Methanobacteriati</taxon>
        <taxon>Methanobacteriota</taxon>
        <taxon>Stenosarchaea group</taxon>
        <taxon>Halobacteria</taxon>
        <taxon>Halobacteriales</taxon>
        <taxon>Haloferacaceae</taxon>
        <taxon>Halobellus</taxon>
    </lineage>
</organism>
<proteinExistence type="predicted"/>
<reference evidence="3 4" key="1">
    <citation type="journal article" date="2019" name="Int. J. Syst. Evol. Microbiol.">
        <title>The Global Catalogue of Microorganisms (GCM) 10K type strain sequencing project: providing services to taxonomists for standard genome sequencing and annotation.</title>
        <authorList>
            <consortium name="The Broad Institute Genomics Platform"/>
            <consortium name="The Broad Institute Genome Sequencing Center for Infectious Disease"/>
            <person name="Wu L."/>
            <person name="Ma J."/>
        </authorList>
    </citation>
    <scope>NUCLEOTIDE SEQUENCE [LARGE SCALE GENOMIC DNA]</scope>
    <source>
        <strain evidence="3 4">CGMCC 1.10387</strain>
    </source>
</reference>
<accession>A0ABD6E722</accession>
<sequence>MSRATAPSETGAREGAEVFRLPDGDDLQRLREEAGLTVEETAAAVGVSVSALKDWERGRDPQVGNLRDLLAVLRDPPEEIDVGGSEGESVDVDPEELPDLIDPEFLEEYGTDDVAEALERAENREVDTSGLPRCPACLSVRWWPKSDRSRRQGHAVDTAYRCTHPGCNEHFDERAPPEAAVDDAIDTVFRLSGSDLCCNCGDEAQLYVYDADSGVGGYVCFDHVGDLLAGGEAE</sequence>
<evidence type="ECO:0000259" key="2">
    <source>
        <dbReference type="PROSITE" id="PS50943"/>
    </source>
</evidence>
<dbReference type="Proteomes" id="UP001597092">
    <property type="component" value="Unassembled WGS sequence"/>
</dbReference>
<gene>
    <name evidence="3" type="ORF">ACFSAS_18610</name>
</gene>
<feature type="region of interest" description="Disordered" evidence="1">
    <location>
        <begin position="1"/>
        <end position="23"/>
    </location>
</feature>
<name>A0ABD6E722_9EURY</name>
<dbReference type="Gene3D" id="1.10.260.40">
    <property type="entry name" value="lambda repressor-like DNA-binding domains"/>
    <property type="match status" value="1"/>
</dbReference>
<dbReference type="Pfam" id="PF01381">
    <property type="entry name" value="HTH_3"/>
    <property type="match status" value="1"/>
</dbReference>
<dbReference type="AlphaFoldDB" id="A0ABD6E722"/>
<dbReference type="SMART" id="SM00530">
    <property type="entry name" value="HTH_XRE"/>
    <property type="match status" value="1"/>
</dbReference>
<evidence type="ECO:0000256" key="1">
    <source>
        <dbReference type="SAM" id="MobiDB-lite"/>
    </source>
</evidence>
<comment type="caution">
    <text evidence="3">The sequence shown here is derived from an EMBL/GenBank/DDBJ whole genome shotgun (WGS) entry which is preliminary data.</text>
</comment>
<evidence type="ECO:0000313" key="4">
    <source>
        <dbReference type="Proteomes" id="UP001597092"/>
    </source>
</evidence>
<feature type="domain" description="HTH cro/C1-type" evidence="2">
    <location>
        <begin position="27"/>
        <end position="80"/>
    </location>
</feature>
<dbReference type="CDD" id="cd00093">
    <property type="entry name" value="HTH_XRE"/>
    <property type="match status" value="1"/>
</dbReference>
<dbReference type="SUPFAM" id="SSF47413">
    <property type="entry name" value="lambda repressor-like DNA-binding domains"/>
    <property type="match status" value="1"/>
</dbReference>
<keyword evidence="4" id="KW-1185">Reference proteome</keyword>
<dbReference type="InterPro" id="IPR001387">
    <property type="entry name" value="Cro/C1-type_HTH"/>
</dbReference>
<evidence type="ECO:0000313" key="3">
    <source>
        <dbReference type="EMBL" id="MFD1687598.1"/>
    </source>
</evidence>
<dbReference type="RefSeq" id="WP_256309353.1">
    <property type="nucleotide sequence ID" value="NZ_JANHAW010000008.1"/>
</dbReference>
<protein>
    <submittedName>
        <fullName evidence="3">Helix-turn-helix domain-containing protein</fullName>
    </submittedName>
</protein>
<dbReference type="EMBL" id="JBHUDP010000017">
    <property type="protein sequence ID" value="MFD1687598.1"/>
    <property type="molecule type" value="Genomic_DNA"/>
</dbReference>